<sequence length="409" mass="47170">MADTFSLWQSRYQQDKGSLPTNVEQFLSFVRNRGGSLPYAAVKQRFNEQAVRTAHEPHEQDPSDDQSDATAPVRAAADATSRTWRSRNAAAFAETEHEWGQWGGPYVTRNKEDPDHTSLKQENERLQQEVQDLKLTLQLLSPAEQETTRWLREELPWWIEQSTRRQRQHPVLIPVFAIRFTHECVNASLAFGDEHGNAQENILKLYDQLFRGRVAVDEVDPLTVKLPRDREDDSGIKSRNNRRLLALRMLQSARMDDPLKVPCRVHSHQDYLSNQKFRAWFDYGDDRRSGWSIRSRDGKSKHRGVAIFNNADAAEKGLRNLIKRAKKKASPNDRKISIVEETLNLIKRRPVGEGEDDEETLTFASADDRGWRSWPRSHHDAGATRVHAGRQFGAEEPWNTDDPWQARPP</sequence>
<feature type="region of interest" description="Disordered" evidence="1">
    <location>
        <begin position="369"/>
        <end position="409"/>
    </location>
</feature>
<evidence type="ECO:0000256" key="1">
    <source>
        <dbReference type="SAM" id="MobiDB-lite"/>
    </source>
</evidence>
<gene>
    <name evidence="2" type="ORF">SCF082_LOCUS2513</name>
</gene>
<feature type="compositionally biased region" description="Low complexity" evidence="1">
    <location>
        <begin position="68"/>
        <end position="82"/>
    </location>
</feature>
<name>A0ABP0HLK2_9DINO</name>
<accession>A0ABP0HLK2</accession>
<reference evidence="2 3" key="1">
    <citation type="submission" date="2024-02" db="EMBL/GenBank/DDBJ databases">
        <authorList>
            <person name="Chen Y."/>
            <person name="Shah S."/>
            <person name="Dougan E. K."/>
            <person name="Thang M."/>
            <person name="Chan C."/>
        </authorList>
    </citation>
    <scope>NUCLEOTIDE SEQUENCE [LARGE SCALE GENOMIC DNA]</scope>
</reference>
<feature type="compositionally biased region" description="Basic and acidic residues" evidence="1">
    <location>
        <begin position="369"/>
        <end position="382"/>
    </location>
</feature>
<evidence type="ECO:0000313" key="3">
    <source>
        <dbReference type="Proteomes" id="UP001642464"/>
    </source>
</evidence>
<dbReference type="EMBL" id="CAXAMM010001226">
    <property type="protein sequence ID" value="CAK8991094.1"/>
    <property type="molecule type" value="Genomic_DNA"/>
</dbReference>
<feature type="region of interest" description="Disordered" evidence="1">
    <location>
        <begin position="49"/>
        <end position="89"/>
    </location>
</feature>
<dbReference type="Proteomes" id="UP001642464">
    <property type="component" value="Unassembled WGS sequence"/>
</dbReference>
<proteinExistence type="predicted"/>
<comment type="caution">
    <text evidence="2">The sequence shown here is derived from an EMBL/GenBank/DDBJ whole genome shotgun (WGS) entry which is preliminary data.</text>
</comment>
<keyword evidence="3" id="KW-1185">Reference proteome</keyword>
<organism evidence="2 3">
    <name type="scientific">Durusdinium trenchii</name>
    <dbReference type="NCBI Taxonomy" id="1381693"/>
    <lineage>
        <taxon>Eukaryota</taxon>
        <taxon>Sar</taxon>
        <taxon>Alveolata</taxon>
        <taxon>Dinophyceae</taxon>
        <taxon>Suessiales</taxon>
        <taxon>Symbiodiniaceae</taxon>
        <taxon>Durusdinium</taxon>
    </lineage>
</organism>
<evidence type="ECO:0000313" key="2">
    <source>
        <dbReference type="EMBL" id="CAK8991094.1"/>
    </source>
</evidence>
<protein>
    <submittedName>
        <fullName evidence="2">Ubiquitin-like domain-containing protein</fullName>
    </submittedName>
</protein>